<reference evidence="3" key="1">
    <citation type="journal article" date="2019" name="Int. J. Syst. Evol. Microbiol.">
        <title>The Global Catalogue of Microorganisms (GCM) 10K type strain sequencing project: providing services to taxonomists for standard genome sequencing and annotation.</title>
        <authorList>
            <consortium name="The Broad Institute Genomics Platform"/>
            <consortium name="The Broad Institute Genome Sequencing Center for Infectious Disease"/>
            <person name="Wu L."/>
            <person name="Ma J."/>
        </authorList>
    </citation>
    <scope>NUCLEOTIDE SEQUENCE [LARGE SCALE GENOMIC DNA]</scope>
    <source>
        <strain evidence="3">CGMCC 1.15928</strain>
    </source>
</reference>
<comment type="cofactor">
    <cofactor evidence="1">
        <name>Fe(2+)</name>
        <dbReference type="ChEBI" id="CHEBI:29033"/>
    </cofactor>
</comment>
<proteinExistence type="predicted"/>
<name>A0ABQ1JRL5_9PROT</name>
<dbReference type="SUPFAM" id="SSF51197">
    <property type="entry name" value="Clavaminate synthase-like"/>
    <property type="match status" value="1"/>
</dbReference>
<organism evidence="2 3">
    <name type="scientific">Henriciella pelagia</name>
    <dbReference type="NCBI Taxonomy" id="1977912"/>
    <lineage>
        <taxon>Bacteria</taxon>
        <taxon>Pseudomonadati</taxon>
        <taxon>Pseudomonadota</taxon>
        <taxon>Alphaproteobacteria</taxon>
        <taxon>Hyphomonadales</taxon>
        <taxon>Hyphomonadaceae</taxon>
        <taxon>Henriciella</taxon>
    </lineage>
</organism>
<dbReference type="EMBL" id="BMKF01000002">
    <property type="protein sequence ID" value="GGB75113.1"/>
    <property type="molecule type" value="Genomic_DNA"/>
</dbReference>
<keyword evidence="3" id="KW-1185">Reference proteome</keyword>
<dbReference type="Gene3D" id="2.60.120.620">
    <property type="entry name" value="q2cbj1_9rhob like domain"/>
    <property type="match status" value="1"/>
</dbReference>
<comment type="caution">
    <text evidence="2">The sequence shown here is derived from an EMBL/GenBank/DDBJ whole genome shotgun (WGS) entry which is preliminary data.</text>
</comment>
<gene>
    <name evidence="2" type="ORF">GCM10011503_24730</name>
</gene>
<protein>
    <submittedName>
        <fullName evidence="2">Ectoine hydroxylase</fullName>
    </submittedName>
</protein>
<evidence type="ECO:0000256" key="1">
    <source>
        <dbReference type="ARBA" id="ARBA00001954"/>
    </source>
</evidence>
<dbReference type="PANTHER" id="PTHR20883">
    <property type="entry name" value="PHYTANOYL-COA DIOXYGENASE DOMAIN CONTAINING 1"/>
    <property type="match status" value="1"/>
</dbReference>
<dbReference type="PANTHER" id="PTHR20883:SF48">
    <property type="entry name" value="ECTOINE DIOXYGENASE"/>
    <property type="match status" value="1"/>
</dbReference>
<evidence type="ECO:0000313" key="3">
    <source>
        <dbReference type="Proteomes" id="UP000628854"/>
    </source>
</evidence>
<sequence>MKATAEELRQHPASLADETVVSERDSGAVRSIFAIHRQSVHFDYVARDRRLADVARCILADEVYIHQSRLNYKPAFRGREFYWHSDFETWHAEDGMPNMRAISMSVMLTDNHPQAGPVMFVPGSHKTFISCVGETPDDNYKASLKRQETGIPDAKSIETLVDEGGIEAPAPKAGSVVIFDCNTLHASNGNITPFERMNAFFVYNAWSNRLKTPFAAHKPRPEHIAHRKVDHPIRIVDSNQAFE</sequence>
<accession>A0ABQ1JRL5</accession>
<dbReference type="Pfam" id="PF05721">
    <property type="entry name" value="PhyH"/>
    <property type="match status" value="1"/>
</dbReference>
<evidence type="ECO:0000313" key="2">
    <source>
        <dbReference type="EMBL" id="GGB75113.1"/>
    </source>
</evidence>
<dbReference type="InterPro" id="IPR008775">
    <property type="entry name" value="Phytyl_CoA_dOase-like"/>
</dbReference>
<dbReference type="Proteomes" id="UP000628854">
    <property type="component" value="Unassembled WGS sequence"/>
</dbReference>